<keyword evidence="4" id="KW-1185">Reference proteome</keyword>
<dbReference type="RefSeq" id="WP_106705703.1">
    <property type="nucleotide sequence ID" value="NZ_PXXU01000005.1"/>
</dbReference>
<dbReference type="InterPro" id="IPR018551">
    <property type="entry name" value="DUF2007"/>
</dbReference>
<evidence type="ECO:0000313" key="3">
    <source>
        <dbReference type="EMBL" id="PSJ18456.1"/>
    </source>
</evidence>
<dbReference type="Pfam" id="PF09413">
    <property type="entry name" value="DUF2007"/>
    <property type="match status" value="1"/>
</dbReference>
<dbReference type="Pfam" id="PF24463">
    <property type="entry name" value="DUF7577"/>
    <property type="match status" value="1"/>
</dbReference>
<gene>
    <name evidence="3" type="ORF">C7H79_02400</name>
</gene>
<organism evidence="3 4">
    <name type="scientific">Nitrosomonas supralitoralis</name>
    <dbReference type="NCBI Taxonomy" id="2116706"/>
    <lineage>
        <taxon>Bacteria</taxon>
        <taxon>Pseudomonadati</taxon>
        <taxon>Pseudomonadota</taxon>
        <taxon>Betaproteobacteria</taxon>
        <taxon>Nitrosomonadales</taxon>
        <taxon>Nitrosomonadaceae</taxon>
        <taxon>Nitrosomonas</taxon>
    </lineage>
</organism>
<feature type="domain" description="DUF2007" evidence="1">
    <location>
        <begin position="1"/>
        <end position="68"/>
    </location>
</feature>
<dbReference type="EMBL" id="PXXU01000005">
    <property type="protein sequence ID" value="PSJ18456.1"/>
    <property type="molecule type" value="Genomic_DNA"/>
</dbReference>
<name>A0A2P7NYA7_9PROT</name>
<dbReference type="AlphaFoldDB" id="A0A2P7NYA7"/>
<evidence type="ECO:0000313" key="4">
    <source>
        <dbReference type="Proteomes" id="UP000241912"/>
    </source>
</evidence>
<comment type="caution">
    <text evidence="3">The sequence shown here is derived from an EMBL/GenBank/DDBJ whole genome shotgun (WGS) entry which is preliminary data.</text>
</comment>
<dbReference type="OrthoDB" id="9814654at2"/>
<evidence type="ECO:0000259" key="1">
    <source>
        <dbReference type="Pfam" id="PF09413"/>
    </source>
</evidence>
<proteinExistence type="predicted"/>
<protein>
    <submittedName>
        <fullName evidence="3">Uncharacterized protein</fullName>
    </submittedName>
</protein>
<dbReference type="Proteomes" id="UP000241912">
    <property type="component" value="Unassembled WGS sequence"/>
</dbReference>
<sequence length="112" mass="12831">MKKIYSASHLMEAQIVLDLLEHAYIPARIFNQHAQGCTSEIPFTHAYPEVWIIREEDFERGKRVIETYEKTPTATGIIRCPACNEENPANFQLCWKCGSGLETALYQARTPE</sequence>
<feature type="domain" description="DUF7577" evidence="2">
    <location>
        <begin position="78"/>
        <end position="102"/>
    </location>
</feature>
<dbReference type="InterPro" id="IPR055999">
    <property type="entry name" value="DUF7577"/>
</dbReference>
<accession>A0A2P7NYA7</accession>
<evidence type="ECO:0000259" key="2">
    <source>
        <dbReference type="Pfam" id="PF24463"/>
    </source>
</evidence>
<reference evidence="3 4" key="1">
    <citation type="submission" date="2018-03" db="EMBL/GenBank/DDBJ databases">
        <title>Draft genome of Nitrosomonas supralitoralis APG5.</title>
        <authorList>
            <person name="Urakawa H."/>
            <person name="Lopez J.V."/>
        </authorList>
    </citation>
    <scope>NUCLEOTIDE SEQUENCE [LARGE SCALE GENOMIC DNA]</scope>
    <source>
        <strain evidence="3 4">APG5</strain>
    </source>
</reference>